<reference evidence="2 3" key="1">
    <citation type="journal article" date="2020" name="Genomics">
        <title>Complete, high-quality genomes from long-read metagenomic sequencing of two wolf lichen thalli reveals enigmatic genome architecture.</title>
        <authorList>
            <person name="McKenzie S.K."/>
            <person name="Walston R.F."/>
            <person name="Allen J.L."/>
        </authorList>
    </citation>
    <scope>NUCLEOTIDE SEQUENCE [LARGE SCALE GENOMIC DNA]</scope>
    <source>
        <strain evidence="2">WasteWater2</strain>
    </source>
</reference>
<comment type="caution">
    <text evidence="2">The sequence shown here is derived from an EMBL/GenBank/DDBJ whole genome shotgun (WGS) entry which is preliminary data.</text>
</comment>
<gene>
    <name evidence="2" type="ORF">HO173_011551</name>
</gene>
<proteinExistence type="predicted"/>
<sequence length="318" mass="34162">MHETQSMISRLLSSFAVVSSISAFVLDNPLQLLQASAGVNNTTIITTTNNKNILPLFSLLPSPNPSSNIPITSLVSYVCNGDAFGHDLNVDSCTDAIRFLGVNTTQLSFGVRNTGAFDIRLPQRYISTDGKCAIEPTLAPDKELAMASAEDVAVAAFVVVRNCAAKQGGKGGIAKDIGGDDNLRIVVSKYDPAHVRCYGKMRRPQVQVSCQVILDSMRTSNENVYFGPRGDPLTNVGLPFSLFSDDHKCKMTIRTTGEGAGFTDTWSWAKFWEVGVALAGMCVRESKEGVQTQLGDSGYLYMEVGGPQSELEGNETGS</sequence>
<dbReference type="Proteomes" id="UP000578531">
    <property type="component" value="Unassembled WGS sequence"/>
</dbReference>
<evidence type="ECO:0000313" key="3">
    <source>
        <dbReference type="Proteomes" id="UP000578531"/>
    </source>
</evidence>
<evidence type="ECO:0000256" key="1">
    <source>
        <dbReference type="SAM" id="SignalP"/>
    </source>
</evidence>
<keyword evidence="1" id="KW-0732">Signal</keyword>
<feature type="signal peptide" evidence="1">
    <location>
        <begin position="1"/>
        <end position="23"/>
    </location>
</feature>
<name>A0A8H6FJ33_9LECA</name>
<organism evidence="2 3">
    <name type="scientific">Letharia columbiana</name>
    <dbReference type="NCBI Taxonomy" id="112416"/>
    <lineage>
        <taxon>Eukaryota</taxon>
        <taxon>Fungi</taxon>
        <taxon>Dikarya</taxon>
        <taxon>Ascomycota</taxon>
        <taxon>Pezizomycotina</taxon>
        <taxon>Lecanoromycetes</taxon>
        <taxon>OSLEUM clade</taxon>
        <taxon>Lecanoromycetidae</taxon>
        <taxon>Lecanorales</taxon>
        <taxon>Lecanorineae</taxon>
        <taxon>Parmeliaceae</taxon>
        <taxon>Letharia</taxon>
    </lineage>
</organism>
<dbReference type="AlphaFoldDB" id="A0A8H6FJ33"/>
<dbReference type="GeneID" id="59293193"/>
<dbReference type="RefSeq" id="XP_037159703.1">
    <property type="nucleotide sequence ID" value="XM_037313431.1"/>
</dbReference>
<keyword evidence="3" id="KW-1185">Reference proteome</keyword>
<dbReference type="OrthoDB" id="5404491at2759"/>
<protein>
    <submittedName>
        <fullName evidence="2">Uncharacterized protein</fullName>
    </submittedName>
</protein>
<dbReference type="EMBL" id="JACCJC010000072">
    <property type="protein sequence ID" value="KAF6229511.1"/>
    <property type="molecule type" value="Genomic_DNA"/>
</dbReference>
<feature type="chain" id="PRO_5034024625" evidence="1">
    <location>
        <begin position="24"/>
        <end position="318"/>
    </location>
</feature>
<accession>A0A8H6FJ33</accession>
<evidence type="ECO:0000313" key="2">
    <source>
        <dbReference type="EMBL" id="KAF6229511.1"/>
    </source>
</evidence>